<gene>
    <name evidence="2" type="ORF">H8K33_11590</name>
</gene>
<keyword evidence="3" id="KW-1185">Reference proteome</keyword>
<dbReference type="SUPFAM" id="SSF55729">
    <property type="entry name" value="Acyl-CoA N-acyltransferases (Nat)"/>
    <property type="match status" value="1"/>
</dbReference>
<protein>
    <submittedName>
        <fullName evidence="2">GNAT family N-acetyltransferase</fullName>
    </submittedName>
</protein>
<dbReference type="Pfam" id="PF00583">
    <property type="entry name" value="Acetyltransf_1"/>
    <property type="match status" value="1"/>
</dbReference>
<evidence type="ECO:0000259" key="1">
    <source>
        <dbReference type="PROSITE" id="PS51186"/>
    </source>
</evidence>
<dbReference type="PROSITE" id="PS51186">
    <property type="entry name" value="GNAT"/>
    <property type="match status" value="1"/>
</dbReference>
<dbReference type="EMBL" id="JACOFU010000004">
    <property type="protein sequence ID" value="MBC3832156.1"/>
    <property type="molecule type" value="Genomic_DNA"/>
</dbReference>
<dbReference type="Proteomes" id="UP000643610">
    <property type="component" value="Unassembled WGS sequence"/>
</dbReference>
<dbReference type="InterPro" id="IPR000182">
    <property type="entry name" value="GNAT_dom"/>
</dbReference>
<feature type="domain" description="N-acetyltransferase" evidence="1">
    <location>
        <begin position="10"/>
        <end position="162"/>
    </location>
</feature>
<accession>A0ABR6XRT7</accession>
<organism evidence="2 3">
    <name type="scientific">Undibacterium amnicola</name>
    <dbReference type="NCBI Taxonomy" id="1834038"/>
    <lineage>
        <taxon>Bacteria</taxon>
        <taxon>Pseudomonadati</taxon>
        <taxon>Pseudomonadota</taxon>
        <taxon>Betaproteobacteria</taxon>
        <taxon>Burkholderiales</taxon>
        <taxon>Oxalobacteraceae</taxon>
        <taxon>Undibacterium</taxon>
    </lineage>
</organism>
<sequence>MSHAISSLTYSLRPIEEVDMPMLREIYYSSRAEEMKFFPFSNEQKQQFLAMQFDAQHTHYQTYFKQAQFDCVMRDSKVIGRLYVHRGLEEMRIIDINLLPAYCNQGIGTFLLQQLITEADTKQLSISAHVEYSNPARRLYARLGFDEIEERGAYIFVVKPVASLNNRQVSNNIYQADNVSSTPI</sequence>
<dbReference type="RefSeq" id="WP_186891195.1">
    <property type="nucleotide sequence ID" value="NZ_JACOFU010000004.1"/>
</dbReference>
<proteinExistence type="predicted"/>
<evidence type="ECO:0000313" key="3">
    <source>
        <dbReference type="Proteomes" id="UP000643610"/>
    </source>
</evidence>
<evidence type="ECO:0000313" key="2">
    <source>
        <dbReference type="EMBL" id="MBC3832156.1"/>
    </source>
</evidence>
<comment type="caution">
    <text evidence="2">The sequence shown here is derived from an EMBL/GenBank/DDBJ whole genome shotgun (WGS) entry which is preliminary data.</text>
</comment>
<name>A0ABR6XRT7_9BURK</name>
<dbReference type="CDD" id="cd04301">
    <property type="entry name" value="NAT_SF"/>
    <property type="match status" value="1"/>
</dbReference>
<dbReference type="Gene3D" id="3.40.630.30">
    <property type="match status" value="1"/>
</dbReference>
<reference evidence="2 3" key="1">
    <citation type="submission" date="2020-08" db="EMBL/GenBank/DDBJ databases">
        <title>Novel species isolated from subtropical streams in China.</title>
        <authorList>
            <person name="Lu H."/>
        </authorList>
    </citation>
    <scope>NUCLEOTIDE SEQUENCE [LARGE SCALE GENOMIC DNA]</scope>
    <source>
        <strain evidence="2 3">KCTC 52442</strain>
    </source>
</reference>
<dbReference type="InterPro" id="IPR016181">
    <property type="entry name" value="Acyl_CoA_acyltransferase"/>
</dbReference>